<keyword evidence="5 6" id="KW-0472">Membrane</keyword>
<dbReference type="Gene3D" id="3.60.15.10">
    <property type="entry name" value="Ribonuclease Z/Hydroxyacylglutathione hydrolase-like"/>
    <property type="match status" value="1"/>
</dbReference>
<protein>
    <submittedName>
        <fullName evidence="8">DNA internalization-related competence protein ComEC/Rec2</fullName>
    </submittedName>
</protein>
<feature type="transmembrane region" description="Helical" evidence="6">
    <location>
        <begin position="498"/>
        <end position="516"/>
    </location>
</feature>
<keyword evidence="4 6" id="KW-1133">Transmembrane helix</keyword>
<feature type="transmembrane region" description="Helical" evidence="6">
    <location>
        <begin position="347"/>
        <end position="366"/>
    </location>
</feature>
<dbReference type="PANTHER" id="PTHR30619:SF7">
    <property type="entry name" value="BETA-LACTAMASE DOMAIN PROTEIN"/>
    <property type="match status" value="1"/>
</dbReference>
<feature type="transmembrane region" description="Helical" evidence="6">
    <location>
        <begin position="34"/>
        <end position="53"/>
    </location>
</feature>
<evidence type="ECO:0000256" key="5">
    <source>
        <dbReference type="ARBA" id="ARBA00023136"/>
    </source>
</evidence>
<evidence type="ECO:0000259" key="7">
    <source>
        <dbReference type="SMART" id="SM00849"/>
    </source>
</evidence>
<keyword evidence="2" id="KW-1003">Cell membrane</keyword>
<keyword evidence="9" id="KW-1185">Reference proteome</keyword>
<evidence type="ECO:0000256" key="1">
    <source>
        <dbReference type="ARBA" id="ARBA00004651"/>
    </source>
</evidence>
<dbReference type="OrthoDB" id="9761531at2"/>
<evidence type="ECO:0000313" key="8">
    <source>
        <dbReference type="EMBL" id="AXC15340.1"/>
    </source>
</evidence>
<dbReference type="InterPro" id="IPR001279">
    <property type="entry name" value="Metallo-B-lactamas"/>
</dbReference>
<evidence type="ECO:0000313" key="9">
    <source>
        <dbReference type="Proteomes" id="UP000253606"/>
    </source>
</evidence>
<dbReference type="RefSeq" id="WP_114209933.1">
    <property type="nucleotide sequence ID" value="NZ_CP030840.1"/>
</dbReference>
<comment type="subcellular location">
    <subcellularLocation>
        <location evidence="1">Cell membrane</location>
        <topology evidence="1">Multi-pass membrane protein</topology>
    </subcellularLocation>
</comment>
<dbReference type="NCBIfam" id="TIGR00360">
    <property type="entry name" value="ComEC_N-term"/>
    <property type="match status" value="1"/>
</dbReference>
<dbReference type="Pfam" id="PF13567">
    <property type="entry name" value="DUF4131"/>
    <property type="match status" value="1"/>
</dbReference>
<feature type="transmembrane region" description="Helical" evidence="6">
    <location>
        <begin position="528"/>
        <end position="550"/>
    </location>
</feature>
<feature type="transmembrane region" description="Helical" evidence="6">
    <location>
        <begin position="613"/>
        <end position="631"/>
    </location>
</feature>
<dbReference type="EMBL" id="CP030840">
    <property type="protein sequence ID" value="AXC15340.1"/>
    <property type="molecule type" value="Genomic_DNA"/>
</dbReference>
<sequence>MSTIIAPRRTPPRNQAATLAKPGIHGTERLNFQIAPSLFAAVCFAIGILLSRLTYQPPPLALLTIILAAAVARFSARFANRLALAPACLAWLTAGLFCAEIHPYPPPQTALLSYASRSPHLLRGEVIRAGPVRTTDSIAPFATHAVREKSQTLDLKLHSIGEPSGAPRPVAGGIRLTLYSNGVEAFLPLQCGDIVTPLAAIHAPERYNDPGVWDSTAYLLQQGIGATASGKAAEARTVARAGHPSLTCRLKALQQAASEKIMSFADQDAAPAMGLPPFFRLTAEDASMLAAMITGDRTWLQRRTRIGFERTGSFHLLVVSGLHLAIFAGIIFWLAQRLSLPRVWSSLLTVAAALAYAVFTGFGQPVQRSFWMVTLYLLGRLLWRQRSALNAIGFAAVCLLAANPPSLFEAGFQMTLLSVVAIAGIAAPLAERALAPYLRATQRLSLVAIDPALPPKIAQFRVSLRLLAAHLKPLIGSGLASSLPAFLIRTLLRVGELLLVSIVVEVVMSLPMATYFHRVTILALPVNFLIVPFLGLLLPSALLTFVALLVSTRFAVIPAALTAALLHTVTKLIHVFSAMRGSDLRIPGPSTAAIAIFVLLIAVVVVAARLRRLAVPICIAAMTLMAAAVLFPRPVERHAGVLEVTAIDVGQGDSLLIVTPDGKTLLVDAGGSPFGPPPGVANFDIGEEVVSAYLWSRGIRRLDAVALTHAHADHIGGMPAVLANFRPREIWIGNNPHSEAYDLFLAQGEAVGSLVRHHTAGDHFTFGTMDVTTLAPNIDYHPGPAPTNNDSLVLRIQYGHTSALLEGDAEAPSEDRMVHEGGLRSDVLKVGHHGSRTSTTPSFLAAVDPAYAVISVGSRNLYGHPRLETLNELEAGQIHTYRTDALGLTMFYLDGSRVLPAPMPASH</sequence>
<dbReference type="SMART" id="SM00849">
    <property type="entry name" value="Lactamase_B"/>
    <property type="match status" value="1"/>
</dbReference>
<dbReference type="Proteomes" id="UP000253606">
    <property type="component" value="Chromosome"/>
</dbReference>
<proteinExistence type="predicted"/>
<evidence type="ECO:0000256" key="3">
    <source>
        <dbReference type="ARBA" id="ARBA00022692"/>
    </source>
</evidence>
<dbReference type="InterPro" id="IPR036866">
    <property type="entry name" value="RibonucZ/Hydroxyglut_hydro"/>
</dbReference>
<accession>A0A2Z5G8Q7</accession>
<feature type="transmembrane region" description="Helical" evidence="6">
    <location>
        <begin position="556"/>
        <end position="576"/>
    </location>
</feature>
<dbReference type="AlphaFoldDB" id="A0A2Z5G8Q7"/>
<feature type="transmembrane region" description="Helical" evidence="6">
    <location>
        <begin position="59"/>
        <end position="76"/>
    </location>
</feature>
<dbReference type="Pfam" id="PF03772">
    <property type="entry name" value="Competence"/>
    <property type="match status" value="1"/>
</dbReference>
<reference evidence="8 9" key="1">
    <citation type="journal article" date="2018" name="Front. Microbiol.">
        <title>Hydrolytic Capabilities as a Key to Environmental Success: Chitinolytic and Cellulolytic Acidobacteria From Acidic Sub-arctic Soils and Boreal Peatlands.</title>
        <authorList>
            <person name="Belova S.E."/>
            <person name="Ravin N.V."/>
            <person name="Pankratov T.A."/>
            <person name="Rakitin A.L."/>
            <person name="Ivanova A.A."/>
            <person name="Beletsky A.V."/>
            <person name="Mardanov A.V."/>
            <person name="Sinninghe Damste J.S."/>
            <person name="Dedysh S.N."/>
        </authorList>
    </citation>
    <scope>NUCLEOTIDE SEQUENCE [LARGE SCALE GENOMIC DNA]</scope>
    <source>
        <strain evidence="8 9">SBC82</strain>
    </source>
</reference>
<dbReference type="PANTHER" id="PTHR30619">
    <property type="entry name" value="DNA INTERNALIZATION/COMPETENCE PROTEIN COMEC/REC2"/>
    <property type="match status" value="1"/>
</dbReference>
<dbReference type="InterPro" id="IPR035681">
    <property type="entry name" value="ComA-like_MBL"/>
</dbReference>
<gene>
    <name evidence="8" type="ORF">ACPOL_6096</name>
</gene>
<dbReference type="GO" id="GO:0005886">
    <property type="term" value="C:plasma membrane"/>
    <property type="evidence" value="ECO:0007669"/>
    <property type="project" value="UniProtKB-SubCell"/>
</dbReference>
<evidence type="ECO:0000256" key="6">
    <source>
        <dbReference type="SAM" id="Phobius"/>
    </source>
</evidence>
<dbReference type="InterPro" id="IPR052159">
    <property type="entry name" value="Competence_DNA_uptake"/>
</dbReference>
<dbReference type="InterPro" id="IPR004477">
    <property type="entry name" value="ComEC_N"/>
</dbReference>
<organism evidence="8 9">
    <name type="scientific">Acidisarcina polymorpha</name>
    <dbReference type="NCBI Taxonomy" id="2211140"/>
    <lineage>
        <taxon>Bacteria</taxon>
        <taxon>Pseudomonadati</taxon>
        <taxon>Acidobacteriota</taxon>
        <taxon>Terriglobia</taxon>
        <taxon>Terriglobales</taxon>
        <taxon>Acidobacteriaceae</taxon>
        <taxon>Acidisarcina</taxon>
    </lineage>
</organism>
<dbReference type="SUPFAM" id="SSF56281">
    <property type="entry name" value="Metallo-hydrolase/oxidoreductase"/>
    <property type="match status" value="1"/>
</dbReference>
<evidence type="ECO:0000256" key="4">
    <source>
        <dbReference type="ARBA" id="ARBA00022989"/>
    </source>
</evidence>
<evidence type="ECO:0000256" key="2">
    <source>
        <dbReference type="ARBA" id="ARBA00022475"/>
    </source>
</evidence>
<dbReference type="InterPro" id="IPR025405">
    <property type="entry name" value="DUF4131"/>
</dbReference>
<feature type="transmembrane region" description="Helical" evidence="6">
    <location>
        <begin position="312"/>
        <end position="335"/>
    </location>
</feature>
<dbReference type="KEGG" id="abas:ACPOL_6096"/>
<feature type="transmembrane region" description="Helical" evidence="6">
    <location>
        <begin position="588"/>
        <end position="607"/>
    </location>
</feature>
<feature type="domain" description="Metallo-beta-lactamase" evidence="7">
    <location>
        <begin position="651"/>
        <end position="858"/>
    </location>
</feature>
<keyword evidence="3 6" id="KW-0812">Transmembrane</keyword>
<dbReference type="Pfam" id="PF00753">
    <property type="entry name" value="Lactamase_B"/>
    <property type="match status" value="1"/>
</dbReference>
<name>A0A2Z5G8Q7_9BACT</name>
<dbReference type="CDD" id="cd07731">
    <property type="entry name" value="ComA-like_MBL-fold"/>
    <property type="match status" value="1"/>
</dbReference>
<feature type="transmembrane region" description="Helical" evidence="6">
    <location>
        <begin position="410"/>
        <end position="430"/>
    </location>
</feature>
<feature type="transmembrane region" description="Helical" evidence="6">
    <location>
        <begin position="387"/>
        <end position="404"/>
    </location>
</feature>